<comment type="caution">
    <text evidence="1">The sequence shown here is derived from an EMBL/GenBank/DDBJ whole genome shotgun (WGS) entry which is preliminary data.</text>
</comment>
<evidence type="ECO:0000313" key="2">
    <source>
        <dbReference type="Proteomes" id="UP000799441"/>
    </source>
</evidence>
<reference evidence="1" key="1">
    <citation type="journal article" date="2020" name="Stud. Mycol.">
        <title>101 Dothideomycetes genomes: a test case for predicting lifestyles and emergence of pathogens.</title>
        <authorList>
            <person name="Haridas S."/>
            <person name="Albert R."/>
            <person name="Binder M."/>
            <person name="Bloem J."/>
            <person name="Labutti K."/>
            <person name="Salamov A."/>
            <person name="Andreopoulos B."/>
            <person name="Baker S."/>
            <person name="Barry K."/>
            <person name="Bills G."/>
            <person name="Bluhm B."/>
            <person name="Cannon C."/>
            <person name="Castanera R."/>
            <person name="Culley D."/>
            <person name="Daum C."/>
            <person name="Ezra D."/>
            <person name="Gonzalez J."/>
            <person name="Henrissat B."/>
            <person name="Kuo A."/>
            <person name="Liang C."/>
            <person name="Lipzen A."/>
            <person name="Lutzoni F."/>
            <person name="Magnuson J."/>
            <person name="Mondo S."/>
            <person name="Nolan M."/>
            <person name="Ohm R."/>
            <person name="Pangilinan J."/>
            <person name="Park H.-J."/>
            <person name="Ramirez L."/>
            <person name="Alfaro M."/>
            <person name="Sun H."/>
            <person name="Tritt A."/>
            <person name="Yoshinaga Y."/>
            <person name="Zwiers L.-H."/>
            <person name="Turgeon B."/>
            <person name="Goodwin S."/>
            <person name="Spatafora J."/>
            <person name="Crous P."/>
            <person name="Grigoriev I."/>
        </authorList>
    </citation>
    <scope>NUCLEOTIDE SEQUENCE</scope>
    <source>
        <strain evidence="1">CBS 116435</strain>
    </source>
</reference>
<dbReference type="Proteomes" id="UP000799441">
    <property type="component" value="Unassembled WGS sequence"/>
</dbReference>
<sequence length="175" mass="19560">MEADLGKWEDIGFIAMCCMHGLRVNQFHVYARPTQQRLMSEPCRMVFLFPWGRQSVSPGLGLGNGTSILAGGDHMPKRDATGIWGRWGGGEGQHHSQPVVRCMQNHVKRPQPDAQAHASMDASMDASVARERLKVYKAASPQAPNDTNGTMQLTLDSVIWRPRGTHCQRLLRWLD</sequence>
<protein>
    <submittedName>
        <fullName evidence="1">Uncharacterized protein</fullName>
    </submittedName>
</protein>
<evidence type="ECO:0000313" key="1">
    <source>
        <dbReference type="EMBL" id="KAF2723636.1"/>
    </source>
</evidence>
<accession>A0A9P4QEV8</accession>
<dbReference type="EMBL" id="MU003775">
    <property type="protein sequence ID" value="KAF2723636.1"/>
    <property type="molecule type" value="Genomic_DNA"/>
</dbReference>
<organism evidence="1 2">
    <name type="scientific">Polychaeton citri CBS 116435</name>
    <dbReference type="NCBI Taxonomy" id="1314669"/>
    <lineage>
        <taxon>Eukaryota</taxon>
        <taxon>Fungi</taxon>
        <taxon>Dikarya</taxon>
        <taxon>Ascomycota</taxon>
        <taxon>Pezizomycotina</taxon>
        <taxon>Dothideomycetes</taxon>
        <taxon>Dothideomycetidae</taxon>
        <taxon>Capnodiales</taxon>
        <taxon>Capnodiaceae</taxon>
        <taxon>Polychaeton</taxon>
    </lineage>
</organism>
<gene>
    <name evidence="1" type="ORF">K431DRAFT_292326</name>
</gene>
<name>A0A9P4QEV8_9PEZI</name>
<proteinExistence type="predicted"/>
<dbReference type="AlphaFoldDB" id="A0A9P4QEV8"/>
<keyword evidence="2" id="KW-1185">Reference proteome</keyword>